<dbReference type="Pfam" id="PF01817">
    <property type="entry name" value="CM_2"/>
    <property type="match status" value="1"/>
</dbReference>
<keyword evidence="4" id="KW-1185">Reference proteome</keyword>
<proteinExistence type="predicted"/>
<keyword evidence="1" id="KW-0413">Isomerase</keyword>
<comment type="caution">
    <text evidence="3">The sequence shown here is derived from an EMBL/GenBank/DDBJ whole genome shotgun (WGS) entry which is preliminary data.</text>
</comment>
<dbReference type="PANTHER" id="PTHR38041">
    <property type="entry name" value="CHORISMATE MUTASE"/>
    <property type="match status" value="1"/>
</dbReference>
<accession>A0ABV5A9U4</accession>
<sequence>MDKRVEVLNECRALIDEVDQQLISCLAKRFQLSKAIGSIKRDADVRVHQPDRAKQVEEHYVNLGTSHGIQRNFAVDLFHLIHEESCRIQRVEE</sequence>
<dbReference type="InterPro" id="IPR036263">
    <property type="entry name" value="Chorismate_II_sf"/>
</dbReference>
<evidence type="ECO:0000259" key="2">
    <source>
        <dbReference type="PROSITE" id="PS51168"/>
    </source>
</evidence>
<reference evidence="3 4" key="1">
    <citation type="journal article" date="2024" name="Int. J. Mol. Sci.">
        <title>Exploration of Alicyclobacillus spp. Genome in Search of Antibiotic Resistance.</title>
        <authorList>
            <person name="Bucka-Kolendo J."/>
            <person name="Kiousi D.E."/>
            <person name="Dekowska A."/>
            <person name="Mikolajczuk-Szczyrba A."/>
            <person name="Karadedos D.M."/>
            <person name="Michael P."/>
            <person name="Galanis A."/>
            <person name="Sokolowska B."/>
        </authorList>
    </citation>
    <scope>NUCLEOTIDE SEQUENCE [LARGE SCALE GENOMIC DNA]</scope>
    <source>
        <strain evidence="3 4">KKP 3000</strain>
    </source>
</reference>
<name>A0ABV5A9U4_9BACL</name>
<dbReference type="PROSITE" id="PS51168">
    <property type="entry name" value="CHORISMATE_MUT_2"/>
    <property type="match status" value="1"/>
</dbReference>
<evidence type="ECO:0000313" key="4">
    <source>
        <dbReference type="Proteomes" id="UP001579974"/>
    </source>
</evidence>
<dbReference type="RefSeq" id="WP_275475806.1">
    <property type="nucleotide sequence ID" value="NZ_CP162940.1"/>
</dbReference>
<dbReference type="PANTHER" id="PTHR38041:SF1">
    <property type="entry name" value="CHORISMATE MUTASE"/>
    <property type="match status" value="1"/>
</dbReference>
<dbReference type="InterPro" id="IPR036979">
    <property type="entry name" value="CM_dom_sf"/>
</dbReference>
<dbReference type="InterPro" id="IPR051331">
    <property type="entry name" value="Chorismate_mutase-related"/>
</dbReference>
<gene>
    <name evidence="3" type="ORF">KKP3000_001423</name>
</gene>
<protein>
    <submittedName>
        <fullName evidence="3">Chorismate mutase</fullName>
    </submittedName>
</protein>
<dbReference type="Proteomes" id="UP001579974">
    <property type="component" value="Unassembled WGS sequence"/>
</dbReference>
<evidence type="ECO:0000256" key="1">
    <source>
        <dbReference type="ARBA" id="ARBA00023235"/>
    </source>
</evidence>
<feature type="domain" description="Chorismate mutase" evidence="2">
    <location>
        <begin position="2"/>
        <end position="93"/>
    </location>
</feature>
<organism evidence="3 4">
    <name type="scientific">Alicyclobacillus fastidiosus</name>
    <dbReference type="NCBI Taxonomy" id="392011"/>
    <lineage>
        <taxon>Bacteria</taxon>
        <taxon>Bacillati</taxon>
        <taxon>Bacillota</taxon>
        <taxon>Bacilli</taxon>
        <taxon>Bacillales</taxon>
        <taxon>Alicyclobacillaceae</taxon>
        <taxon>Alicyclobacillus</taxon>
    </lineage>
</organism>
<dbReference type="InterPro" id="IPR002701">
    <property type="entry name" value="CM_II_prokaryot"/>
</dbReference>
<evidence type="ECO:0000313" key="3">
    <source>
        <dbReference type="EMBL" id="MFB5188984.1"/>
    </source>
</evidence>
<dbReference type="SMART" id="SM00830">
    <property type="entry name" value="CM_2"/>
    <property type="match status" value="1"/>
</dbReference>
<dbReference type="SUPFAM" id="SSF48600">
    <property type="entry name" value="Chorismate mutase II"/>
    <property type="match status" value="1"/>
</dbReference>
<dbReference type="EMBL" id="JBDXSU010000001">
    <property type="protein sequence ID" value="MFB5188984.1"/>
    <property type="molecule type" value="Genomic_DNA"/>
</dbReference>
<dbReference type="Gene3D" id="1.20.59.10">
    <property type="entry name" value="Chorismate mutase"/>
    <property type="match status" value="1"/>
</dbReference>